<protein>
    <submittedName>
        <fullName evidence="1">Polyketide synthase</fullName>
    </submittedName>
</protein>
<evidence type="ECO:0000313" key="2">
    <source>
        <dbReference type="Proteomes" id="UP001497680"/>
    </source>
</evidence>
<organism evidence="1 2">
    <name type="scientific">Hypoxylon rubiginosum</name>
    <dbReference type="NCBI Taxonomy" id="110542"/>
    <lineage>
        <taxon>Eukaryota</taxon>
        <taxon>Fungi</taxon>
        <taxon>Dikarya</taxon>
        <taxon>Ascomycota</taxon>
        <taxon>Pezizomycotina</taxon>
        <taxon>Sordariomycetes</taxon>
        <taxon>Xylariomycetidae</taxon>
        <taxon>Xylariales</taxon>
        <taxon>Hypoxylaceae</taxon>
        <taxon>Hypoxylon</taxon>
    </lineage>
</organism>
<keyword evidence="2" id="KW-1185">Reference proteome</keyword>
<gene>
    <name evidence="1" type="ORF">F4821DRAFT_280370</name>
</gene>
<proteinExistence type="predicted"/>
<dbReference type="Proteomes" id="UP001497680">
    <property type="component" value="Unassembled WGS sequence"/>
</dbReference>
<name>A0ACC0CUB4_9PEZI</name>
<accession>A0ACC0CUB4</accession>
<dbReference type="EMBL" id="MU394342">
    <property type="protein sequence ID" value="KAI6084077.1"/>
    <property type="molecule type" value="Genomic_DNA"/>
</dbReference>
<reference evidence="1 2" key="1">
    <citation type="journal article" date="2022" name="New Phytol.">
        <title>Ecological generalism drives hyperdiversity of secondary metabolite gene clusters in xylarialean endophytes.</title>
        <authorList>
            <person name="Franco M.E.E."/>
            <person name="Wisecaver J.H."/>
            <person name="Arnold A.E."/>
            <person name="Ju Y.M."/>
            <person name="Slot J.C."/>
            <person name="Ahrendt S."/>
            <person name="Moore L.P."/>
            <person name="Eastman K.E."/>
            <person name="Scott K."/>
            <person name="Konkel Z."/>
            <person name="Mondo S.J."/>
            <person name="Kuo A."/>
            <person name="Hayes R.D."/>
            <person name="Haridas S."/>
            <person name="Andreopoulos B."/>
            <person name="Riley R."/>
            <person name="LaButti K."/>
            <person name="Pangilinan J."/>
            <person name="Lipzen A."/>
            <person name="Amirebrahimi M."/>
            <person name="Yan J."/>
            <person name="Adam C."/>
            <person name="Keymanesh K."/>
            <person name="Ng V."/>
            <person name="Louie K."/>
            <person name="Northen T."/>
            <person name="Drula E."/>
            <person name="Henrissat B."/>
            <person name="Hsieh H.M."/>
            <person name="Youens-Clark K."/>
            <person name="Lutzoni F."/>
            <person name="Miadlikowska J."/>
            <person name="Eastwood D.C."/>
            <person name="Hamelin R.C."/>
            <person name="Grigoriev I.V."/>
            <person name="U'Ren J.M."/>
        </authorList>
    </citation>
    <scope>NUCLEOTIDE SEQUENCE [LARGE SCALE GENOMIC DNA]</scope>
    <source>
        <strain evidence="1 2">ER1909</strain>
    </source>
</reference>
<evidence type="ECO:0000313" key="1">
    <source>
        <dbReference type="EMBL" id="KAI6084077.1"/>
    </source>
</evidence>
<comment type="caution">
    <text evidence="1">The sequence shown here is derived from an EMBL/GenBank/DDBJ whole genome shotgun (WGS) entry which is preliminary data.</text>
</comment>
<sequence>MGANSHSSYDTIRANGFGGANSTNGTNGVNAVNGSHDSGYTRHNTSTDSASKSRKYTQEPVAVVSMACRLPDECHTPHALWKFLEQGKIARNTPPETRFSIGTHYDGSLKNETMASPGGMFLQGVDPRDIDAPFFRLSGIEASSMDPQQRQLLEVVYEGLENAGVPMEQIDGAAVGCFVSSFACDYGDVQARDPENRASATMIGIGRAMLSNRLSHFFNLKGPSMTIDTACSGSLICLDMACRYLQTGEINSAIVAGANIYLSPEHVMDHYMGANGTASLSGKCHTFDAKADGYIKAEAVNMLYLKRLDDAIRDKDPIRAVIRGSATNSDGRTIGIASPDSEAQARVTRQAYANAGLADLIKETSYVEFHGTGTRAGDGIEANGVASVFAPFRTPENPLLVGSVKSNIGHSEPAAGISGVLKTILSLEKGIIPGNPTFIDPNPKIDFENLRIRPFRKSIRWPSVPLRRASVNSFGYGGSNAHAILEEMKGSKNFISSYIDEEEDDLFADEEVEERPYLLVFSANDEQSLLKQFSSLDQHLSNPGVKVEPRDLAYTLSERRSRHYHRGYAISRGNQLIEQDLVRGTNRTEVPKLGFIFTGQGAQWSEMGKDLLETFPVAAREVRYLDKVLQSCYDPPSWTLYDELTKPRTPEHLRLPEISQPFVTALQLSIFALLKACNVDCQAVVGHSSGEIAAAVAAGHLTSEQAIKIAYYRGKATSQATYSSPVGMMAVGIGSDDVRPYLENTSIEIACYNSPQSVTLSGNKAELIEMEQKIKGDGHFARLLLVDAAYHSRHMANVAGAYTDYLDKHVEWPLTEQRATMFSSVKNKPVADPLDSSYWVQNMVSPVLFHQALQRMVKEADVDYLVEIGPSNALSGPVTQIKKAISSSIEYSPAWKRGSDALQTMLDLGGKLFTIGYPISLTHMNWGGEDQTQEPAFVADLPNYSWNHSTKHWHETESSSDWRFRKFVHHDLLGGKILGTPWNHPVWKKDLKLGDVTWLKDHLLGDSFVFPAAGYIGMAMEAIFQKSKVTGRIPATTDVNQVTYKLRNVSFHRMLSLEEDKETRVQLALEPCLSTKESWHEFTISSSSNGITTEHCHGLVSIGEHAKLIPTQEDIEPLHHPAPAAVWYKAMRDVGYYFGPAFRCQVEVESKADARRSRAILNLTPPQSRYPQNPYILHPAIIDSCLQTGTVSLWRGHRSAVNTLMPPALIDDLIIFAQDKHDDESSTERAVAVSTAEWTGVGRPDDEKRYMSEVKLFGEKSGDMLFHLKGLRYHAIDAGVEKPHTFTQVVWDQDVDFLTTEQMLKVLTNIKKENNIDTALARVAKVTELAAHKNPSARILEMVLDDGLEANSLWVDNVREQAGQIAKGCQYNLSLPSQRAGLDARERYAKESNIKFAVHSADEPFASIEEDDSQEKFDIVLLRASHPATIAKDTLSYVHNVLTDHGYLIVVDDHRSHQANGVNGDLALSDGHITVDGLAAVDDIRDTGAGDIQIAYLGTPVPKTKPSLQSDRKVHLVHFKVNREATNAARDLLASRGWDVAEQSLPLSDIPAESTVMVLDEMFAPVLSDMSDEQFKSLRQLIDLKCRLLWVTMGSQMRVTHPELGLFFGTSRTLLSEYPTHLIMCLDVESNTSAASLESIHTALQHINSVDDLARVDSEFVERDGMYYISRVVPDDPVNQAERDDKEGPEVTPEIIHDHKSTVRLISKRPGTLDALVYAEVPDEPSLADDEVEVDIQAAALNFKDLANAMGFVAANDHRFGLECTGYVAQIGKDVPDLKVGDRVLLVRRDGGCFANRVRTRYHGVHRLPDWMSFEDGATLGICVHTAIYSLIDLAHVQKGQTVLIHSGSGGVGLAAIQLCNYLRAEVYTMVGTDAKKKFLAENYGVPENRIFSSRSVTFATELMKATNGRGVDVILNSLTGDMLHESWRCIAENGNFIEIGKKDMLDRNLLSMEPFDRNASYRAFDLSRKSITDETTQRVGIYSFELIRQGHIKPLHICKVFPFEETIDALRYMQHGKHIGKIVISYEKSKTVKLPIRPALPTLRLRSHASYLISGGFKGLCGSLAIYLARNGARNIVVMSRSGYKDPASRATIFNLDAMGCHVDLVVGDVTNIDDVRRAFKCASKPIVGVIQGAMVLRDRMFAQMTPQEFREPIHPKVKGTWNLHLVAQEQSTSLDFFTMLSSVSGFAGLMSQTNYAAGNVFQDSFATYRLQQGLPANTVNLGLIEDVGYFVDHDNLSRRLESAGWSPINEALLHRILRASILQQTHNLNPNSTGQLVTGITAPINPHRTPIEPLHRFSALRPAAGSKEAGGDGSGASANTKLSLLKNASKADVDRATVLAAAVEVVSAVFMRSLGVSEALEASRPLASYGIDSLIAVELRNWARSELGIELSALEVVGAKTLESLCESILKKLGA</sequence>